<evidence type="ECO:0000313" key="5">
    <source>
        <dbReference type="Proteomes" id="UP000005238"/>
    </source>
</evidence>
<dbReference type="OMA" id="GEVCAND"/>
<evidence type="ECO:0008006" key="6">
    <source>
        <dbReference type="Google" id="ProtNLM"/>
    </source>
</evidence>
<dbReference type="Gene3D" id="3.50.4.10">
    <property type="entry name" value="Hepatocyte Growth Factor"/>
    <property type="match status" value="1"/>
</dbReference>
<dbReference type="VEuPathDB" id="FungiDB:KRP22_13269"/>
<evidence type="ECO:0000313" key="4">
    <source>
        <dbReference type="EnsemblProtists" id="Phyra80242"/>
    </source>
</evidence>
<feature type="chain" id="PRO_5003586837" description="SCP domain-containing protein" evidence="1">
    <location>
        <begin position="26"/>
        <end position="248"/>
    </location>
</feature>
<keyword evidence="1" id="KW-0732">Signal</keyword>
<evidence type="ECO:0000259" key="2">
    <source>
        <dbReference type="Pfam" id="PF00188"/>
    </source>
</evidence>
<sequence>MLRLTSFTIAAASFIASISLAPVAADFQLGSSGRVMWDSNCDFPGNDYRALKGSSEICGDLCAADLTCTHWSWNNYNGGTCWFKTNTRFTMATSSGAICGYVVSRTATSTSTSGLSIADTADMLGRINSVRAENGLGALTIDYRLVKAALLHSQDQASHCVMTHTGTTIPNFGDRIKAQGYTYGTAAENVAAGQATVADVMNSWLNSPGHRANILNKNVVQVGFALATNGGCSDYRTYWTQDFGRPLY</sequence>
<dbReference type="PANTHER" id="PTHR31157:SF1">
    <property type="entry name" value="SCP DOMAIN-CONTAINING PROTEIN"/>
    <property type="match status" value="1"/>
</dbReference>
<dbReference type="AlphaFoldDB" id="H3GT32"/>
<evidence type="ECO:0000259" key="3">
    <source>
        <dbReference type="Pfam" id="PF14295"/>
    </source>
</evidence>
<reference evidence="4" key="2">
    <citation type="submission" date="2015-06" db="UniProtKB">
        <authorList>
            <consortium name="EnsemblProtists"/>
        </authorList>
    </citation>
    <scope>IDENTIFICATION</scope>
    <source>
        <strain evidence="4">Pr102</strain>
    </source>
</reference>
<dbReference type="SUPFAM" id="SSF55797">
    <property type="entry name" value="PR-1-like"/>
    <property type="match status" value="1"/>
</dbReference>
<proteinExistence type="predicted"/>
<feature type="domain" description="SCP" evidence="2">
    <location>
        <begin position="125"/>
        <end position="243"/>
    </location>
</feature>
<dbReference type="InParanoid" id="H3GT32"/>
<dbReference type="InterPro" id="IPR035940">
    <property type="entry name" value="CAP_sf"/>
</dbReference>
<dbReference type="VEuPathDB" id="FungiDB:KRP23_10465"/>
<dbReference type="InterPro" id="IPR014044">
    <property type="entry name" value="CAP_dom"/>
</dbReference>
<reference evidence="5" key="1">
    <citation type="journal article" date="2006" name="Science">
        <title>Phytophthora genome sequences uncover evolutionary origins and mechanisms of pathogenesis.</title>
        <authorList>
            <person name="Tyler B.M."/>
            <person name="Tripathy S."/>
            <person name="Zhang X."/>
            <person name="Dehal P."/>
            <person name="Jiang R.H."/>
            <person name="Aerts A."/>
            <person name="Arredondo F.D."/>
            <person name="Baxter L."/>
            <person name="Bensasson D."/>
            <person name="Beynon J.L."/>
            <person name="Chapman J."/>
            <person name="Damasceno C.M."/>
            <person name="Dorrance A.E."/>
            <person name="Dou D."/>
            <person name="Dickerman A.W."/>
            <person name="Dubchak I.L."/>
            <person name="Garbelotto M."/>
            <person name="Gijzen M."/>
            <person name="Gordon S.G."/>
            <person name="Govers F."/>
            <person name="Grunwald N.J."/>
            <person name="Huang W."/>
            <person name="Ivors K.L."/>
            <person name="Jones R.W."/>
            <person name="Kamoun S."/>
            <person name="Krampis K."/>
            <person name="Lamour K.H."/>
            <person name="Lee M.K."/>
            <person name="McDonald W.H."/>
            <person name="Medina M."/>
            <person name="Meijer H.J."/>
            <person name="Nordberg E.K."/>
            <person name="Maclean D.J."/>
            <person name="Ospina-Giraldo M.D."/>
            <person name="Morris P.F."/>
            <person name="Phuntumart V."/>
            <person name="Putnam N.H."/>
            <person name="Rash S."/>
            <person name="Rose J.K."/>
            <person name="Sakihama Y."/>
            <person name="Salamov A.A."/>
            <person name="Savidor A."/>
            <person name="Scheuring C.F."/>
            <person name="Smith B.M."/>
            <person name="Sobral B.W."/>
            <person name="Terry A."/>
            <person name="Torto-Alalibo T.A."/>
            <person name="Win J."/>
            <person name="Xu Z."/>
            <person name="Zhang H."/>
            <person name="Grigoriev I.V."/>
            <person name="Rokhsar D.S."/>
            <person name="Boore J.L."/>
        </authorList>
    </citation>
    <scope>NUCLEOTIDE SEQUENCE [LARGE SCALE GENOMIC DNA]</scope>
    <source>
        <strain evidence="5">Pr102</strain>
    </source>
</reference>
<dbReference type="EMBL" id="DS566044">
    <property type="status" value="NOT_ANNOTATED_CDS"/>
    <property type="molecule type" value="Genomic_DNA"/>
</dbReference>
<dbReference type="Pfam" id="PF14295">
    <property type="entry name" value="PAN_4"/>
    <property type="match status" value="1"/>
</dbReference>
<dbReference type="PANTHER" id="PTHR31157">
    <property type="entry name" value="SCP DOMAIN-CONTAINING PROTEIN"/>
    <property type="match status" value="1"/>
</dbReference>
<feature type="domain" description="Apple" evidence="3">
    <location>
        <begin position="42"/>
        <end position="84"/>
    </location>
</feature>
<dbReference type="eggNOG" id="ENOG502SXK5">
    <property type="taxonomic scope" value="Eukaryota"/>
</dbReference>
<protein>
    <recommendedName>
        <fullName evidence="6">SCP domain-containing protein</fullName>
    </recommendedName>
</protein>
<dbReference type="InterPro" id="IPR003609">
    <property type="entry name" value="Pan_app"/>
</dbReference>
<evidence type="ECO:0000256" key="1">
    <source>
        <dbReference type="SAM" id="SignalP"/>
    </source>
</evidence>
<feature type="signal peptide" evidence="1">
    <location>
        <begin position="1"/>
        <end position="25"/>
    </location>
</feature>
<dbReference type="EnsemblProtists" id="Phyra80242">
    <property type="protein sequence ID" value="Phyra80242"/>
    <property type="gene ID" value="Phyra80242"/>
</dbReference>
<dbReference type="Gene3D" id="3.40.33.10">
    <property type="entry name" value="CAP"/>
    <property type="match status" value="1"/>
</dbReference>
<dbReference type="STRING" id="164328.H3GT32"/>
<name>H3GT32_PHYRM</name>
<dbReference type="HOGENOM" id="CLU_084629_0_0_1"/>
<dbReference type="Proteomes" id="UP000005238">
    <property type="component" value="Unassembled WGS sequence"/>
</dbReference>
<dbReference type="CDD" id="cd05379">
    <property type="entry name" value="CAP_bacterial"/>
    <property type="match status" value="1"/>
</dbReference>
<organism evidence="4 5">
    <name type="scientific">Phytophthora ramorum</name>
    <name type="common">Sudden oak death agent</name>
    <dbReference type="NCBI Taxonomy" id="164328"/>
    <lineage>
        <taxon>Eukaryota</taxon>
        <taxon>Sar</taxon>
        <taxon>Stramenopiles</taxon>
        <taxon>Oomycota</taxon>
        <taxon>Peronosporomycetes</taxon>
        <taxon>Peronosporales</taxon>
        <taxon>Peronosporaceae</taxon>
        <taxon>Phytophthora</taxon>
    </lineage>
</organism>
<accession>H3GT32</accession>
<dbReference type="Pfam" id="PF00188">
    <property type="entry name" value="CAP"/>
    <property type="match status" value="1"/>
</dbReference>
<keyword evidence="5" id="KW-1185">Reference proteome</keyword>